<gene>
    <name evidence="1" type="ORF">ACAM_0476</name>
</gene>
<dbReference type="EMBL" id="AP012489">
    <property type="protein sequence ID" value="BAN89945.1"/>
    <property type="molecule type" value="Genomic_DNA"/>
</dbReference>
<dbReference type="KEGG" id="acj:ACAM_0476"/>
<dbReference type="RefSeq" id="WP_022541221.1">
    <property type="nucleotide sequence ID" value="NC_022521.1"/>
</dbReference>
<reference evidence="1 2" key="1">
    <citation type="journal article" date="2013" name="Appl. Environ. Microbiol.">
        <title>Variation of the Virus-Related Elements within Syntenic Genomes of the Hyperthermophilic Archaeon Aeropyrum.</title>
        <authorList>
            <person name="Daifuku T."/>
            <person name="Yoshida T."/>
            <person name="Kitamura T."/>
            <person name="Kawaichi S."/>
            <person name="Inoue T."/>
            <person name="Nomura K."/>
            <person name="Yoshida Y."/>
            <person name="Kuno S."/>
            <person name="Sako Y."/>
        </authorList>
    </citation>
    <scope>NUCLEOTIDE SEQUENCE [LARGE SCALE GENOMIC DNA]</scope>
    <source>
        <strain evidence="1 2">SY1</strain>
    </source>
</reference>
<dbReference type="AlphaFoldDB" id="U3TD37"/>
<dbReference type="OrthoDB" id="7926at2157"/>
<dbReference type="eggNOG" id="arCOG06088">
    <property type="taxonomic scope" value="Archaea"/>
</dbReference>
<organism evidence="1 2">
    <name type="scientific">Aeropyrum camini SY1 = JCM 12091</name>
    <dbReference type="NCBI Taxonomy" id="1198449"/>
    <lineage>
        <taxon>Archaea</taxon>
        <taxon>Thermoproteota</taxon>
        <taxon>Thermoprotei</taxon>
        <taxon>Desulfurococcales</taxon>
        <taxon>Desulfurococcaceae</taxon>
        <taxon>Aeropyrum</taxon>
    </lineage>
</organism>
<keyword evidence="2" id="KW-1185">Reference proteome</keyword>
<dbReference type="GeneID" id="17110851"/>
<proteinExistence type="predicted"/>
<sequence>MASVRFEDLRVNGSVVCPRCRIPMYYASETVKEGGRHMITRFYVCTSCKLRLVDERIVVIPHSSIVEVEVTGDRRTIYRQHVDKPRRQARGRATRR</sequence>
<evidence type="ECO:0000313" key="2">
    <source>
        <dbReference type="Proteomes" id="UP000016887"/>
    </source>
</evidence>
<dbReference type="Proteomes" id="UP000016887">
    <property type="component" value="Chromosome"/>
</dbReference>
<evidence type="ECO:0000313" key="1">
    <source>
        <dbReference type="EMBL" id="BAN89945.1"/>
    </source>
</evidence>
<protein>
    <submittedName>
        <fullName evidence="1">Uncharacterized protein</fullName>
    </submittedName>
</protein>
<accession>U3TD37</accession>
<name>U3TD37_9CREN</name>